<dbReference type="InterPro" id="IPR035671">
    <property type="entry name" value="DsbD_gamma"/>
</dbReference>
<dbReference type="InterPro" id="IPR036929">
    <property type="entry name" value="DsbDN_sf"/>
</dbReference>
<feature type="disulfide bond" description="Redox-active" evidence="18">
    <location>
        <begin position="207"/>
        <end position="329"/>
    </location>
</feature>
<keyword evidence="4 18" id="KW-1003">Cell membrane</keyword>
<evidence type="ECO:0000256" key="18">
    <source>
        <dbReference type="HAMAP-Rule" id="MF_00399"/>
    </source>
</evidence>
<dbReference type="Pfam" id="PF02683">
    <property type="entry name" value="DsbD_TM"/>
    <property type="match status" value="1"/>
</dbReference>
<dbReference type="InterPro" id="IPR003834">
    <property type="entry name" value="Cyt_c_assmbl_TM_dom"/>
</dbReference>
<dbReference type="SUPFAM" id="SSF52833">
    <property type="entry name" value="Thioredoxin-like"/>
    <property type="match status" value="1"/>
</dbReference>
<evidence type="ECO:0000256" key="16">
    <source>
        <dbReference type="ARBA" id="ARBA00047388"/>
    </source>
</evidence>
<evidence type="ECO:0000256" key="13">
    <source>
        <dbReference type="ARBA" id="ARBA00023136"/>
    </source>
</evidence>
<dbReference type="EMBL" id="JAOWKX010000009">
    <property type="protein sequence ID" value="MCV2886286.1"/>
    <property type="molecule type" value="Genomic_DNA"/>
</dbReference>
<evidence type="ECO:0000313" key="21">
    <source>
        <dbReference type="Proteomes" id="UP001652504"/>
    </source>
</evidence>
<dbReference type="InterPro" id="IPR013766">
    <property type="entry name" value="Thioredoxin_domain"/>
</dbReference>
<evidence type="ECO:0000256" key="4">
    <source>
        <dbReference type="ARBA" id="ARBA00022475"/>
    </source>
</evidence>
<comment type="caution">
    <text evidence="20">The sequence shown here is derived from an EMBL/GenBank/DDBJ whole genome shotgun (WGS) entry which is preliminary data.</text>
</comment>
<evidence type="ECO:0000256" key="1">
    <source>
        <dbReference type="ARBA" id="ARBA00004429"/>
    </source>
</evidence>
<name>A0ABT3AC88_9ALTE</name>
<evidence type="ECO:0000256" key="6">
    <source>
        <dbReference type="ARBA" id="ARBA00022692"/>
    </source>
</evidence>
<dbReference type="InterPro" id="IPR017937">
    <property type="entry name" value="Thioredoxin_CS"/>
</dbReference>
<dbReference type="RefSeq" id="WP_263713571.1">
    <property type="nucleotide sequence ID" value="NZ_JAOWKX010000009.1"/>
</dbReference>
<dbReference type="Gene3D" id="2.60.40.1250">
    <property type="entry name" value="Thiol:disulfide interchange protein DsbD, N-terminal domain"/>
    <property type="match status" value="1"/>
</dbReference>
<dbReference type="CDD" id="cd02953">
    <property type="entry name" value="DsbDgamma"/>
    <property type="match status" value="1"/>
</dbReference>
<dbReference type="InterPro" id="IPR028250">
    <property type="entry name" value="DsbDN"/>
</dbReference>
<keyword evidence="11 18" id="KW-0560">Oxidoreductase</keyword>
<evidence type="ECO:0000256" key="3">
    <source>
        <dbReference type="ARBA" id="ARBA00022448"/>
    </source>
</evidence>
<dbReference type="Proteomes" id="UP001652504">
    <property type="component" value="Unassembled WGS sequence"/>
</dbReference>
<comment type="similarity">
    <text evidence="2 18">Belongs to the thioredoxin family. DsbD subfamily.</text>
</comment>
<comment type="function">
    <text evidence="18">Required to facilitate the formation of correct disulfide bonds in some periplasmic proteins and for the assembly of the periplasmic c-type cytochromes. Acts by transferring electrons from cytoplasmic thioredoxin to the periplasm. This transfer involves a cascade of disulfide bond formation and reduction steps.</text>
</comment>
<feature type="transmembrane region" description="Helical" evidence="18">
    <location>
        <begin position="309"/>
        <end position="342"/>
    </location>
</feature>
<dbReference type="Pfam" id="PF13899">
    <property type="entry name" value="Thioredoxin_7"/>
    <property type="match status" value="1"/>
</dbReference>
<accession>A0ABT3AC88</accession>
<dbReference type="EC" id="1.8.1.8" evidence="18"/>
<evidence type="ECO:0000256" key="9">
    <source>
        <dbReference type="ARBA" id="ARBA00022982"/>
    </source>
</evidence>
<evidence type="ECO:0000256" key="12">
    <source>
        <dbReference type="ARBA" id="ARBA00023027"/>
    </source>
</evidence>
<feature type="transmembrane region" description="Helical" evidence="18">
    <location>
        <begin position="408"/>
        <end position="428"/>
    </location>
</feature>
<keyword evidence="21" id="KW-1185">Reference proteome</keyword>
<evidence type="ECO:0000313" key="20">
    <source>
        <dbReference type="EMBL" id="MCV2886286.1"/>
    </source>
</evidence>
<evidence type="ECO:0000256" key="14">
    <source>
        <dbReference type="ARBA" id="ARBA00023157"/>
    </source>
</evidence>
<feature type="transmembrane region" description="Helical" evidence="18">
    <location>
        <begin position="268"/>
        <end position="288"/>
    </location>
</feature>
<feature type="signal peptide" evidence="18">
    <location>
        <begin position="1"/>
        <end position="23"/>
    </location>
</feature>
<dbReference type="Gene3D" id="3.40.30.10">
    <property type="entry name" value="Glutaredoxin"/>
    <property type="match status" value="1"/>
</dbReference>
<keyword evidence="13 18" id="KW-0472">Membrane</keyword>
<feature type="transmembrane region" description="Helical" evidence="18">
    <location>
        <begin position="382"/>
        <end position="402"/>
    </location>
</feature>
<keyword evidence="3 18" id="KW-0813">Transport</keyword>
<evidence type="ECO:0000256" key="15">
    <source>
        <dbReference type="ARBA" id="ARBA00023284"/>
    </source>
</evidence>
<dbReference type="Pfam" id="PF11412">
    <property type="entry name" value="DsbD_N"/>
    <property type="match status" value="1"/>
</dbReference>
<dbReference type="PANTHER" id="PTHR32234:SF0">
    <property type="entry name" value="THIOL:DISULFIDE INTERCHANGE PROTEIN DSBD"/>
    <property type="match status" value="1"/>
</dbReference>
<feature type="transmembrane region" description="Helical" evidence="18">
    <location>
        <begin position="232"/>
        <end position="256"/>
    </location>
</feature>
<organism evidence="20 21">
    <name type="scientific">Fluctibacter corallii</name>
    <dbReference type="NCBI Taxonomy" id="2984329"/>
    <lineage>
        <taxon>Bacteria</taxon>
        <taxon>Pseudomonadati</taxon>
        <taxon>Pseudomonadota</taxon>
        <taxon>Gammaproteobacteria</taxon>
        <taxon>Alteromonadales</taxon>
        <taxon>Alteromonadaceae</taxon>
        <taxon>Fluctibacter</taxon>
    </lineage>
</organism>
<feature type="transmembrane region" description="Helical" evidence="18">
    <location>
        <begin position="440"/>
        <end position="458"/>
    </location>
</feature>
<feature type="domain" description="Thioredoxin" evidence="19">
    <location>
        <begin position="461"/>
        <end position="604"/>
    </location>
</feature>
<evidence type="ECO:0000259" key="19">
    <source>
        <dbReference type="PROSITE" id="PS51352"/>
    </source>
</evidence>
<evidence type="ECO:0000256" key="11">
    <source>
        <dbReference type="ARBA" id="ARBA00023002"/>
    </source>
</evidence>
<feature type="chain" id="PRO_5044918365" description="Thiol:disulfide interchange protein DsbD" evidence="18">
    <location>
        <begin position="24"/>
        <end position="604"/>
    </location>
</feature>
<evidence type="ECO:0000256" key="5">
    <source>
        <dbReference type="ARBA" id="ARBA00022519"/>
    </source>
</evidence>
<evidence type="ECO:0000256" key="2">
    <source>
        <dbReference type="ARBA" id="ARBA00007241"/>
    </source>
</evidence>
<keyword evidence="9 18" id="KW-0249">Electron transport</keyword>
<protein>
    <recommendedName>
        <fullName evidence="18">Thiol:disulfide interchange protein DsbD</fullName>
        <ecNumber evidence="18">1.8.1.8</ecNumber>
    </recommendedName>
    <alternativeName>
        <fullName evidence="18">Protein-disulfide reductase</fullName>
        <shortName evidence="18">Disulfide reductase</shortName>
    </alternativeName>
</protein>
<feature type="disulfide bond" description="Redox-active" evidence="18">
    <location>
        <begin position="131"/>
        <end position="137"/>
    </location>
</feature>
<keyword evidence="14 18" id="KW-1015">Disulfide bond</keyword>
<dbReference type="PANTHER" id="PTHR32234">
    <property type="entry name" value="THIOL:DISULFIDE INTERCHANGE PROTEIN DSBD"/>
    <property type="match status" value="1"/>
</dbReference>
<evidence type="ECO:0000256" key="7">
    <source>
        <dbReference type="ARBA" id="ARBA00022729"/>
    </source>
</evidence>
<dbReference type="PROSITE" id="PS51352">
    <property type="entry name" value="THIOREDOXIN_2"/>
    <property type="match status" value="1"/>
</dbReference>
<comment type="subcellular location">
    <subcellularLocation>
        <location evidence="1 18">Cell inner membrane</location>
        <topology evidence="1 18">Multi-pass membrane protein</topology>
    </subcellularLocation>
</comment>
<evidence type="ECO:0000256" key="8">
    <source>
        <dbReference type="ARBA" id="ARBA00022748"/>
    </source>
</evidence>
<keyword evidence="15 18" id="KW-0676">Redox-active center</keyword>
<dbReference type="NCBIfam" id="NF001419">
    <property type="entry name" value="PRK00293.1"/>
    <property type="match status" value="1"/>
</dbReference>
<dbReference type="SUPFAM" id="SSF74863">
    <property type="entry name" value="Thiol:disulfide interchange protein DsbD, N-terminal domain (DsbD-alpha)"/>
    <property type="match status" value="1"/>
</dbReference>
<dbReference type="InterPro" id="IPR022910">
    <property type="entry name" value="Thiol_diS_interchange_DbsD"/>
</dbReference>
<keyword evidence="6 18" id="KW-0812">Transmembrane</keyword>
<proteinExistence type="inferred from homology"/>
<feature type="disulfide bond" description="Redox-active" evidence="18">
    <location>
        <begin position="519"/>
        <end position="522"/>
    </location>
</feature>
<gene>
    <name evidence="18" type="primary">dsbD</name>
    <name evidence="20" type="ORF">OE749_16450</name>
</gene>
<evidence type="ECO:0000256" key="10">
    <source>
        <dbReference type="ARBA" id="ARBA00022989"/>
    </source>
</evidence>
<feature type="transmembrane region" description="Helical" evidence="18">
    <location>
        <begin position="348"/>
        <end position="370"/>
    </location>
</feature>
<keyword evidence="12 18" id="KW-0520">NAD</keyword>
<keyword evidence="7 18" id="KW-0732">Signal</keyword>
<dbReference type="InterPro" id="IPR036249">
    <property type="entry name" value="Thioredoxin-like_sf"/>
</dbReference>
<evidence type="ECO:0000256" key="17">
    <source>
        <dbReference type="ARBA" id="ARBA00047804"/>
    </source>
</evidence>
<comment type="catalytic activity">
    <reaction evidence="16 18">
        <text>[protein]-dithiol + NAD(+) = [protein]-disulfide + NADH + H(+)</text>
        <dbReference type="Rhea" id="RHEA:18749"/>
        <dbReference type="Rhea" id="RHEA-COMP:10593"/>
        <dbReference type="Rhea" id="RHEA-COMP:10594"/>
        <dbReference type="ChEBI" id="CHEBI:15378"/>
        <dbReference type="ChEBI" id="CHEBI:29950"/>
        <dbReference type="ChEBI" id="CHEBI:50058"/>
        <dbReference type="ChEBI" id="CHEBI:57540"/>
        <dbReference type="ChEBI" id="CHEBI:57945"/>
        <dbReference type="EC" id="1.8.1.8"/>
    </reaction>
</comment>
<reference evidence="20 21" key="1">
    <citation type="submission" date="2022-10" db="EMBL/GenBank/DDBJ databases">
        <title>Aestuariibacter sp. AA17 isolated from Montipora capitata coral fragment.</title>
        <authorList>
            <person name="Emsley S.A."/>
            <person name="Pfannmuller K.M."/>
            <person name="Loughran R.M."/>
            <person name="Shlafstein M."/>
            <person name="Papke E."/>
            <person name="Saw J.H."/>
            <person name="Ushijima B."/>
            <person name="Videau P."/>
        </authorList>
    </citation>
    <scope>NUCLEOTIDE SEQUENCE [LARGE SCALE GENOMIC DNA]</scope>
    <source>
        <strain evidence="20 21">AA17</strain>
    </source>
</reference>
<comment type="catalytic activity">
    <reaction evidence="17 18">
        <text>[protein]-dithiol + NADP(+) = [protein]-disulfide + NADPH + H(+)</text>
        <dbReference type="Rhea" id="RHEA:18753"/>
        <dbReference type="Rhea" id="RHEA-COMP:10593"/>
        <dbReference type="Rhea" id="RHEA-COMP:10594"/>
        <dbReference type="ChEBI" id="CHEBI:15378"/>
        <dbReference type="ChEBI" id="CHEBI:29950"/>
        <dbReference type="ChEBI" id="CHEBI:50058"/>
        <dbReference type="ChEBI" id="CHEBI:57783"/>
        <dbReference type="ChEBI" id="CHEBI:58349"/>
        <dbReference type="EC" id="1.8.1.8"/>
    </reaction>
</comment>
<feature type="transmembrane region" description="Helical" evidence="18">
    <location>
        <begin position="188"/>
        <end position="212"/>
    </location>
</feature>
<sequence length="604" mass="66817" precursor="true">MKFNALLSVFACIFIALAGQVHSQTSGGFNDLFSDEPEFLPVDEAFQFDFTQKDDQLTLTWQIAEGYYLYKKQFKTAVKDAEIGTPRFPESVQIEDEYYGISDVFFNQVSVKYPIIHSVEDGVVKIRYQGCAEAGLCYPPTTKVVYLSEVSGNSLSETMATESDTTPASAPVSQQFELANLLSSDKSLAVLLGIFLLLGIGLAFTPCVFPMYPILSGIIVGQGKQIRASKALWLSFVYVQGMAITYSLLGLVVASVGVQFQAALQHPAILVTFTVIFIVLALVMFGTWELQLPSRWQEKLNGLSNQQKAGNVAGVFLMGVISGLVASPCTTAPLTGILLYIAQSGDLILGFTALYALSLGMGIPLMLFGVTGGKLLPKAGSWMNVVKVAFGFMMLAVALIFIERMIIQWWTELIWSALGLATFAYFYTMNQNTELTFMKGVRNLTILLGFILSFLWGYHTLSQQWQLSQGSTNTPSTSSYQVKHPPFMKVKDLDDFQQKLQTANQQGKSVMVDLYADWCVACKEFEKYTFTDVRVINSLEDTVWMQIDLTDNTPTNIAFQEHFDILGLPTILFFDESGNELTAGRVTGFMKAEPFANHVNAILK</sequence>
<dbReference type="HAMAP" id="MF_00399">
    <property type="entry name" value="DbsD"/>
    <property type="match status" value="1"/>
</dbReference>
<dbReference type="PROSITE" id="PS00194">
    <property type="entry name" value="THIOREDOXIN_1"/>
    <property type="match status" value="1"/>
</dbReference>
<keyword evidence="8 18" id="KW-0201">Cytochrome c-type biogenesis</keyword>
<keyword evidence="10 18" id="KW-1133">Transmembrane helix</keyword>
<keyword evidence="5 18" id="KW-0997">Cell inner membrane</keyword>